<dbReference type="Gene3D" id="3.40.50.2300">
    <property type="match status" value="1"/>
</dbReference>
<name>A0AAW3JTB7_9FIRM</name>
<dbReference type="InterPro" id="IPR001789">
    <property type="entry name" value="Sig_transdc_resp-reg_receiver"/>
</dbReference>
<evidence type="ECO:0000259" key="4">
    <source>
        <dbReference type="PROSITE" id="PS50110"/>
    </source>
</evidence>
<dbReference type="Proteomes" id="UP000050833">
    <property type="component" value="Unassembled WGS sequence"/>
</dbReference>
<gene>
    <name evidence="6" type="ORF">APZ18_11520</name>
</gene>
<dbReference type="PROSITE" id="PS50110">
    <property type="entry name" value="RESPONSE_REGULATORY"/>
    <property type="match status" value="1"/>
</dbReference>
<dbReference type="Pfam" id="PF04397">
    <property type="entry name" value="LytTR"/>
    <property type="match status" value="1"/>
</dbReference>
<evidence type="ECO:0000256" key="2">
    <source>
        <dbReference type="ARBA" id="ARBA00024867"/>
    </source>
</evidence>
<dbReference type="PROSITE" id="PS50930">
    <property type="entry name" value="HTH_LYTTR"/>
    <property type="match status" value="1"/>
</dbReference>
<dbReference type="GO" id="GO:0003677">
    <property type="term" value="F:DNA binding"/>
    <property type="evidence" value="ECO:0007669"/>
    <property type="project" value="InterPro"/>
</dbReference>
<evidence type="ECO:0000259" key="5">
    <source>
        <dbReference type="PROSITE" id="PS50930"/>
    </source>
</evidence>
<dbReference type="PANTHER" id="PTHR37299">
    <property type="entry name" value="TRANSCRIPTIONAL REGULATOR-RELATED"/>
    <property type="match status" value="1"/>
</dbReference>
<evidence type="ECO:0000256" key="1">
    <source>
        <dbReference type="ARBA" id="ARBA00018672"/>
    </source>
</evidence>
<dbReference type="SUPFAM" id="SSF52172">
    <property type="entry name" value="CheY-like"/>
    <property type="match status" value="1"/>
</dbReference>
<dbReference type="Gene3D" id="2.40.50.1020">
    <property type="entry name" value="LytTr DNA-binding domain"/>
    <property type="match status" value="1"/>
</dbReference>
<proteinExistence type="predicted"/>
<dbReference type="SMART" id="SM00448">
    <property type="entry name" value="REC"/>
    <property type="match status" value="1"/>
</dbReference>
<comment type="function">
    <text evidence="2">May play the central regulatory role in sporulation. It may be an element of the effector pathway responsible for the activation of sporulation genes in response to nutritional stress. Spo0A may act in concert with spo0H (a sigma factor) to control the expression of some genes that are critical to the sporulation process.</text>
</comment>
<dbReference type="AlphaFoldDB" id="A0AAW3JTB7"/>
<dbReference type="InterPro" id="IPR046947">
    <property type="entry name" value="LytR-like"/>
</dbReference>
<dbReference type="Pfam" id="PF00072">
    <property type="entry name" value="Response_reg"/>
    <property type="match status" value="1"/>
</dbReference>
<sequence>MIFYKRWKENTNLNRGESPMEQEKMRAAVCEDVLEEAQWLSDMIYKWYADKGIEGEVSIFEDAARFLFAREDYSFDVLFLDIRMPGENGVSLAKHLRRLGDDMPIIFVTGEREYILEGYEVEALHYLIKPVQEKKIFECLERVYRNAAQQEAYVILTGDMGVVKVLQKDIYYIEVFGHDMKYVTRQGEFFKTGSLKEALSELSKQDFVSCYRGIAINLRYIWRIEKDKLYMAEECRSFEKTVPVSRRMYKQVNQKFIDYNRKQED</sequence>
<reference evidence="6 7" key="1">
    <citation type="submission" date="2015-10" db="EMBL/GenBank/DDBJ databases">
        <title>Butyribacter intestini gen. nov., sp. nov., a butyric acid-producing bacterium of the family Lachnospiraceae isolated from the human faeces.</title>
        <authorList>
            <person name="Zou Y."/>
            <person name="Xue W."/>
            <person name="Luo G."/>
            <person name="Lv M."/>
        </authorList>
    </citation>
    <scope>NUCLEOTIDE SEQUENCE [LARGE SCALE GENOMIC DNA]</scope>
    <source>
        <strain evidence="6 7">TF01-11</strain>
    </source>
</reference>
<protein>
    <recommendedName>
        <fullName evidence="1">Stage 0 sporulation protein A homolog</fullName>
    </recommendedName>
</protein>
<dbReference type="SMART" id="SM00850">
    <property type="entry name" value="LytTR"/>
    <property type="match status" value="1"/>
</dbReference>
<organism evidence="6 7">
    <name type="scientific">Butyribacter intestini</name>
    <dbReference type="NCBI Taxonomy" id="1703332"/>
    <lineage>
        <taxon>Bacteria</taxon>
        <taxon>Bacillati</taxon>
        <taxon>Bacillota</taxon>
        <taxon>Clostridia</taxon>
        <taxon>Lachnospirales</taxon>
        <taxon>Lachnospiraceae</taxon>
        <taxon>Butyribacter</taxon>
    </lineage>
</organism>
<evidence type="ECO:0000256" key="3">
    <source>
        <dbReference type="PROSITE-ProRule" id="PRU00169"/>
    </source>
</evidence>
<feature type="domain" description="Response regulatory" evidence="4">
    <location>
        <begin position="26"/>
        <end position="144"/>
    </location>
</feature>
<accession>A0AAW3JTB7</accession>
<dbReference type="EMBL" id="LLKB01000005">
    <property type="protein sequence ID" value="KQC85308.1"/>
    <property type="molecule type" value="Genomic_DNA"/>
</dbReference>
<dbReference type="InterPro" id="IPR011006">
    <property type="entry name" value="CheY-like_superfamily"/>
</dbReference>
<dbReference type="GO" id="GO:0000156">
    <property type="term" value="F:phosphorelay response regulator activity"/>
    <property type="evidence" value="ECO:0007669"/>
    <property type="project" value="InterPro"/>
</dbReference>
<evidence type="ECO:0000313" key="6">
    <source>
        <dbReference type="EMBL" id="KQC85308.1"/>
    </source>
</evidence>
<dbReference type="InterPro" id="IPR007492">
    <property type="entry name" value="LytTR_DNA-bd_dom"/>
</dbReference>
<keyword evidence="3" id="KW-0597">Phosphoprotein</keyword>
<keyword evidence="7" id="KW-1185">Reference proteome</keyword>
<comment type="caution">
    <text evidence="6">The sequence shown here is derived from an EMBL/GenBank/DDBJ whole genome shotgun (WGS) entry which is preliminary data.</text>
</comment>
<evidence type="ECO:0000313" key="7">
    <source>
        <dbReference type="Proteomes" id="UP000050833"/>
    </source>
</evidence>
<feature type="domain" description="HTH LytTR-type" evidence="5">
    <location>
        <begin position="154"/>
        <end position="258"/>
    </location>
</feature>
<feature type="modified residue" description="4-aspartylphosphate" evidence="3">
    <location>
        <position position="81"/>
    </location>
</feature>
<dbReference type="PANTHER" id="PTHR37299:SF1">
    <property type="entry name" value="STAGE 0 SPORULATION PROTEIN A HOMOLOG"/>
    <property type="match status" value="1"/>
</dbReference>